<sequence length="246" mass="28163">MTIFKALLKKEYLQAKRTFSSFILGIGMPIAFFLLFSSILLGELPKDIQPLVIRQSMMSMTAFSSISFALFTFPFSIQEDRKSYYIKHLSHSPVSIWQYFMAKVIRILVSFLLAIIFVFLSGRFVQDVSMTINDWLNSGLLLFFGAICFMPLGILLSFIKSTETLSVFGNILYMSLAILGGLWMPVDSFPSWLQSISKFTPTYHYNNLLISYFADKFSINSLIILVFYAIVILMISFIIKKKVEVN</sequence>
<keyword evidence="8" id="KW-1185">Reference proteome</keyword>
<dbReference type="EMBL" id="JAENBP010000003">
    <property type="protein sequence ID" value="MBJ8349593.1"/>
    <property type="molecule type" value="Genomic_DNA"/>
</dbReference>
<keyword evidence="4 5" id="KW-0472">Membrane</keyword>
<evidence type="ECO:0000313" key="7">
    <source>
        <dbReference type="EMBL" id="MBJ8349593.1"/>
    </source>
</evidence>
<dbReference type="InterPro" id="IPR051784">
    <property type="entry name" value="Nod_factor_ABC_transporter"/>
</dbReference>
<evidence type="ECO:0000256" key="3">
    <source>
        <dbReference type="ARBA" id="ARBA00022989"/>
    </source>
</evidence>
<dbReference type="Pfam" id="PF01061">
    <property type="entry name" value="ABC2_membrane"/>
    <property type="match status" value="1"/>
</dbReference>
<gene>
    <name evidence="7" type="ORF">JHK64_02970</name>
</gene>
<dbReference type="Proteomes" id="UP000644875">
    <property type="component" value="Unassembled WGS sequence"/>
</dbReference>
<dbReference type="GO" id="GO:0043190">
    <property type="term" value="C:ATP-binding cassette (ABC) transporter complex"/>
    <property type="evidence" value="ECO:0007669"/>
    <property type="project" value="InterPro"/>
</dbReference>
<dbReference type="RefSeq" id="WP_199567520.1">
    <property type="nucleotide sequence ID" value="NZ_JAENBP010000003.1"/>
</dbReference>
<protein>
    <submittedName>
        <fullName evidence="7">ABC transporter permease</fullName>
    </submittedName>
</protein>
<name>A0A934UDE7_9STRE</name>
<evidence type="ECO:0000256" key="1">
    <source>
        <dbReference type="ARBA" id="ARBA00004141"/>
    </source>
</evidence>
<keyword evidence="3 5" id="KW-1133">Transmembrane helix</keyword>
<dbReference type="AlphaFoldDB" id="A0A934UDE7"/>
<evidence type="ECO:0000256" key="5">
    <source>
        <dbReference type="SAM" id="Phobius"/>
    </source>
</evidence>
<evidence type="ECO:0000256" key="2">
    <source>
        <dbReference type="ARBA" id="ARBA00022692"/>
    </source>
</evidence>
<dbReference type="InterPro" id="IPR000412">
    <property type="entry name" value="ABC_2_transport"/>
</dbReference>
<dbReference type="PIRSF" id="PIRSF006648">
    <property type="entry name" value="DrrB"/>
    <property type="match status" value="1"/>
</dbReference>
<dbReference type="GO" id="GO:0140359">
    <property type="term" value="F:ABC-type transporter activity"/>
    <property type="evidence" value="ECO:0007669"/>
    <property type="project" value="InterPro"/>
</dbReference>
<organism evidence="7 8">
    <name type="scientific">Streptococcus zalophi</name>
    <dbReference type="NCBI Taxonomy" id="640031"/>
    <lineage>
        <taxon>Bacteria</taxon>
        <taxon>Bacillati</taxon>
        <taxon>Bacillota</taxon>
        <taxon>Bacilli</taxon>
        <taxon>Lactobacillales</taxon>
        <taxon>Streptococcaceae</taxon>
        <taxon>Streptococcus</taxon>
    </lineage>
</organism>
<feature type="domain" description="ABC-2 type transporter transmembrane" evidence="6">
    <location>
        <begin position="4"/>
        <end position="211"/>
    </location>
</feature>
<evidence type="ECO:0000259" key="6">
    <source>
        <dbReference type="Pfam" id="PF01061"/>
    </source>
</evidence>
<evidence type="ECO:0000256" key="4">
    <source>
        <dbReference type="ARBA" id="ARBA00023136"/>
    </source>
</evidence>
<comment type="subcellular location">
    <subcellularLocation>
        <location evidence="1">Membrane</location>
        <topology evidence="1">Multi-pass membrane protein</topology>
    </subcellularLocation>
</comment>
<evidence type="ECO:0000313" key="8">
    <source>
        <dbReference type="Proteomes" id="UP000644875"/>
    </source>
</evidence>
<feature type="transmembrane region" description="Helical" evidence="5">
    <location>
        <begin position="53"/>
        <end position="75"/>
    </location>
</feature>
<feature type="transmembrane region" description="Helical" evidence="5">
    <location>
        <begin position="21"/>
        <end position="41"/>
    </location>
</feature>
<accession>A0A934UDE7</accession>
<dbReference type="PANTHER" id="PTHR43229:SF2">
    <property type="entry name" value="NODULATION PROTEIN J"/>
    <property type="match status" value="1"/>
</dbReference>
<feature type="transmembrane region" description="Helical" evidence="5">
    <location>
        <begin position="96"/>
        <end position="120"/>
    </location>
</feature>
<feature type="transmembrane region" description="Helical" evidence="5">
    <location>
        <begin position="165"/>
        <end position="184"/>
    </location>
</feature>
<proteinExistence type="predicted"/>
<reference evidence="7 8" key="1">
    <citation type="journal article" date="2021" name="Int. J. Syst. Evol. Microbiol.">
        <title>Streptococcus vicugnae sp. nov., isolated from faeces of alpacas (Vicugna pacos) and cattle (Bos taurus), Streptococcus zalophi sp. nov., and Streptococcus pacificus sp. nov., isolated from respiratory tract of California sea lions (Zalophus californianus).</title>
        <authorList>
            <person name="Volokhov D.V."/>
            <person name="Zagorodnyaya T.A."/>
            <person name="Shen Z."/>
            <person name="Blom J."/>
            <person name="Furtak V.A."/>
            <person name="Eisenberg T."/>
            <person name="Fan P."/>
            <person name="Jeong K.C."/>
            <person name="Gao Y."/>
            <person name="Zhang S."/>
            <person name="Amselle M."/>
        </authorList>
    </citation>
    <scope>NUCLEOTIDE SEQUENCE [LARGE SCALE GENOMIC DNA]</scope>
    <source>
        <strain evidence="8">CSL7508-lung</strain>
    </source>
</reference>
<dbReference type="InterPro" id="IPR013525">
    <property type="entry name" value="ABC2_TM"/>
</dbReference>
<keyword evidence="2 5" id="KW-0812">Transmembrane</keyword>
<feature type="transmembrane region" description="Helical" evidence="5">
    <location>
        <begin position="140"/>
        <end position="158"/>
    </location>
</feature>
<feature type="transmembrane region" description="Helical" evidence="5">
    <location>
        <begin position="217"/>
        <end position="239"/>
    </location>
</feature>
<dbReference type="PANTHER" id="PTHR43229">
    <property type="entry name" value="NODULATION PROTEIN J"/>
    <property type="match status" value="1"/>
</dbReference>
<comment type="caution">
    <text evidence="7">The sequence shown here is derived from an EMBL/GenBank/DDBJ whole genome shotgun (WGS) entry which is preliminary data.</text>
</comment>